<dbReference type="GO" id="GO:0006629">
    <property type="term" value="P:lipid metabolic process"/>
    <property type="evidence" value="ECO:0007669"/>
    <property type="project" value="InterPro"/>
</dbReference>
<accession>A0A7D8UUR1</accession>
<dbReference type="Gene3D" id="3.40.50.1820">
    <property type="entry name" value="alpha/beta hydrolase"/>
    <property type="match status" value="1"/>
</dbReference>
<keyword evidence="1" id="KW-0732">Signal</keyword>
<sequence>MFFSQEVSIPAHEYLIFYLPLPADNTTTGITQALLDNFKLLANFTSASYCPSNENSTVGSPVTCTGTICPLVEADVVTSVAEFGSENDTTVSDIKGYVALDPVRSLIVVAFAGSGNVRNWLADFTFEELPYADCNACSIHSGFATGWSERRSTVLAAVSTALLAHPDYSIVVTGHSLGAAVGTLAAVELRSLNHSVDVYTYGSPRVGNEAFADFVTSQSPTQGGNFRMTHVNDPVPQLPPTWVGYQHTSPEYWLSGGNATTEDYGAQDVVVCEGVGNEGCNAGTGLVPIDGEAHNHYLGLIDACSGPFSF</sequence>
<dbReference type="PANTHER" id="PTHR46640:SF1">
    <property type="entry name" value="FUNGAL LIPASE-LIKE DOMAIN-CONTAINING PROTEIN-RELATED"/>
    <property type="match status" value="1"/>
</dbReference>
<reference evidence="4 5" key="1">
    <citation type="submission" date="2018-05" db="EMBL/GenBank/DDBJ databases">
        <title>Whole genome sequencing for identification of molecular markers to develop diagnostic detection tools for the regulated plant pathogen Lachnellula willkommii.</title>
        <authorList>
            <person name="Giroux E."/>
            <person name="Bilodeau G."/>
        </authorList>
    </citation>
    <scope>NUCLEOTIDE SEQUENCE [LARGE SCALE GENOMIC DNA]</scope>
    <source>
        <strain evidence="4 5">CBS 625.97</strain>
    </source>
</reference>
<proteinExistence type="predicted"/>
<dbReference type="PANTHER" id="PTHR46640">
    <property type="entry name" value="TRIACYLGLYCEROL LIPASE, PUTATIVE (AFU_ORTHOLOGUE AFUA_6G06510)-RELATED"/>
    <property type="match status" value="1"/>
</dbReference>
<dbReference type="InterPro" id="IPR002921">
    <property type="entry name" value="Fungal_lipase-type"/>
</dbReference>
<evidence type="ECO:0000256" key="2">
    <source>
        <dbReference type="ARBA" id="ARBA00022801"/>
    </source>
</evidence>
<dbReference type="GO" id="GO:0016787">
    <property type="term" value="F:hydrolase activity"/>
    <property type="evidence" value="ECO:0007669"/>
    <property type="project" value="UniProtKB-KW"/>
</dbReference>
<protein>
    <submittedName>
        <fullName evidence="4">Lipase</fullName>
    </submittedName>
</protein>
<dbReference type="Pfam" id="PF01764">
    <property type="entry name" value="Lipase_3"/>
    <property type="match status" value="1"/>
</dbReference>
<feature type="domain" description="Fungal lipase-type" evidence="3">
    <location>
        <begin position="108"/>
        <end position="240"/>
    </location>
</feature>
<keyword evidence="2" id="KW-0378">Hydrolase</keyword>
<evidence type="ECO:0000313" key="5">
    <source>
        <dbReference type="Proteomes" id="UP000481288"/>
    </source>
</evidence>
<dbReference type="Proteomes" id="UP000481288">
    <property type="component" value="Unassembled WGS sequence"/>
</dbReference>
<evidence type="ECO:0000256" key="1">
    <source>
        <dbReference type="ARBA" id="ARBA00022729"/>
    </source>
</evidence>
<dbReference type="InterPro" id="IPR029058">
    <property type="entry name" value="AB_hydrolase_fold"/>
</dbReference>
<evidence type="ECO:0000313" key="4">
    <source>
        <dbReference type="EMBL" id="TVY55627.1"/>
    </source>
</evidence>
<dbReference type="InterPro" id="IPR051299">
    <property type="entry name" value="AB_hydrolase_lip/est"/>
</dbReference>
<dbReference type="EMBL" id="QGMG01000224">
    <property type="protein sequence ID" value="TVY55627.1"/>
    <property type="molecule type" value="Genomic_DNA"/>
</dbReference>
<organism evidence="4 5">
    <name type="scientific">Lachnellula cervina</name>
    <dbReference type="NCBI Taxonomy" id="1316786"/>
    <lineage>
        <taxon>Eukaryota</taxon>
        <taxon>Fungi</taxon>
        <taxon>Dikarya</taxon>
        <taxon>Ascomycota</taxon>
        <taxon>Pezizomycotina</taxon>
        <taxon>Leotiomycetes</taxon>
        <taxon>Helotiales</taxon>
        <taxon>Lachnaceae</taxon>
        <taxon>Lachnellula</taxon>
    </lineage>
</organism>
<dbReference type="AlphaFoldDB" id="A0A7D8UUR1"/>
<evidence type="ECO:0000259" key="3">
    <source>
        <dbReference type="Pfam" id="PF01764"/>
    </source>
</evidence>
<dbReference type="CDD" id="cd00519">
    <property type="entry name" value="Lipase_3"/>
    <property type="match status" value="1"/>
</dbReference>
<dbReference type="OrthoDB" id="426718at2759"/>
<gene>
    <name evidence="4" type="primary">LIP</name>
    <name evidence="4" type="ORF">LCER1_G003039</name>
</gene>
<dbReference type="SUPFAM" id="SSF53474">
    <property type="entry name" value="alpha/beta-Hydrolases"/>
    <property type="match status" value="1"/>
</dbReference>
<comment type="caution">
    <text evidence="4">The sequence shown here is derived from an EMBL/GenBank/DDBJ whole genome shotgun (WGS) entry which is preliminary data.</text>
</comment>
<keyword evidence="5" id="KW-1185">Reference proteome</keyword>
<name>A0A7D8UUR1_9HELO</name>